<feature type="transmembrane region" description="Helical" evidence="4">
    <location>
        <begin position="529"/>
        <end position="547"/>
    </location>
</feature>
<evidence type="ECO:0000256" key="2">
    <source>
        <dbReference type="ARBA" id="ARBA00023136"/>
    </source>
</evidence>
<evidence type="ECO:0000313" key="5">
    <source>
        <dbReference type="EMBL" id="MDI4645425.1"/>
    </source>
</evidence>
<feature type="transmembrane region" description="Helical" evidence="4">
    <location>
        <begin position="495"/>
        <end position="523"/>
    </location>
</feature>
<dbReference type="PIRSF" id="PIRSF005690">
    <property type="entry name" value="GerBA"/>
    <property type="match status" value="1"/>
</dbReference>
<dbReference type="RefSeq" id="WP_282908353.1">
    <property type="nucleotide sequence ID" value="NZ_JAGRPV010000001.1"/>
</dbReference>
<dbReference type="PANTHER" id="PTHR22550">
    <property type="entry name" value="SPORE GERMINATION PROTEIN"/>
    <property type="match status" value="1"/>
</dbReference>
<comment type="caution">
    <text evidence="5">The sequence shown here is derived from an EMBL/GenBank/DDBJ whole genome shotgun (WGS) entry which is preliminary data.</text>
</comment>
<feature type="transmembrane region" description="Helical" evidence="4">
    <location>
        <begin position="468"/>
        <end position="488"/>
    </location>
</feature>
<dbReference type="PANTHER" id="PTHR22550:SF9">
    <property type="entry name" value="STAGE V SPORULATION PROTEIN AF"/>
    <property type="match status" value="1"/>
</dbReference>
<feature type="compositionally biased region" description="Basic and acidic residues" evidence="3">
    <location>
        <begin position="1"/>
        <end position="29"/>
    </location>
</feature>
<dbReference type="Proteomes" id="UP001161691">
    <property type="component" value="Unassembled WGS sequence"/>
</dbReference>
<feature type="transmembrane region" description="Helical" evidence="4">
    <location>
        <begin position="412"/>
        <end position="429"/>
    </location>
</feature>
<dbReference type="InterPro" id="IPR004995">
    <property type="entry name" value="Spore_Ger"/>
</dbReference>
<evidence type="ECO:0000256" key="3">
    <source>
        <dbReference type="SAM" id="MobiDB-lite"/>
    </source>
</evidence>
<protein>
    <submittedName>
        <fullName evidence="5">Spore germination protein</fullName>
    </submittedName>
</protein>
<gene>
    <name evidence="5" type="ORF">KB449_10650</name>
</gene>
<proteinExistence type="inferred from homology"/>
<accession>A0ABT6TFE7</accession>
<dbReference type="InterPro" id="IPR050768">
    <property type="entry name" value="UPF0353/GerABKA_families"/>
</dbReference>
<evidence type="ECO:0000256" key="4">
    <source>
        <dbReference type="SAM" id="Phobius"/>
    </source>
</evidence>
<dbReference type="Pfam" id="PF03323">
    <property type="entry name" value="GerA"/>
    <property type="match status" value="1"/>
</dbReference>
<evidence type="ECO:0000256" key="1">
    <source>
        <dbReference type="ARBA" id="ARBA00005278"/>
    </source>
</evidence>
<feature type="transmembrane region" description="Helical" evidence="4">
    <location>
        <begin position="373"/>
        <end position="392"/>
    </location>
</feature>
<keyword evidence="2 4" id="KW-0472">Membrane</keyword>
<keyword evidence="6" id="KW-1185">Reference proteome</keyword>
<dbReference type="EMBL" id="JAGRPV010000001">
    <property type="protein sequence ID" value="MDI4645425.1"/>
    <property type="molecule type" value="Genomic_DNA"/>
</dbReference>
<sequence>MDMTEHGSMELNKEAGPRLNTEPKEEDIPPIRPLIPNDPDRRKRTGKDKFVRQDEEHTEKRNEKRTEKHNERNNEQQKRQTDDERKPEDIMPAEMDDWLEKVKQTLGMAASFDVQVREMTFSGRRTGLLFLSSFAKDTALTEVLKRLSYLTPDSVGHDALESFLKYYMPSIQIREVDSFTAMVNDVLVGNAAFYVDGEPRVLLMDVRQYPGRQPEQPELEKVVRGSKDGFTESLLTNVGLIRRRLRDPKLRFEITKVGERTQTDVAIVYIDDVADTKLVESVRDKIKSVKIDGIPLADKQLEEVTVKTGWNPFPLVRYSERPDVVASHLLDGSVTVLVDTSPSVMMLPTTYFDLIQHAEENRQSPFIGTYLRWIRFFGLLASMFLMPLWYMYAESPELRPSWLWFLGADKTGDLPLVLQFLLVEIGVDLMRLAAVHTPTPLVTAMSLVSAILIGDIAVKTGLFINEVILYMAVAAIGTFATPSYELGLANRIVRLVLLVAVFMFQLPGFTACATLMLIALVMIRSYNTPYMWPFIPFNGPAMLNVLLRRPLPKSRMRPSIYRPKQSDKQPV</sequence>
<keyword evidence="4" id="KW-1133">Transmembrane helix</keyword>
<reference evidence="5" key="1">
    <citation type="submission" date="2023-04" db="EMBL/GenBank/DDBJ databases">
        <title>Comparative genomic analysis of Cohnella hashimotonis sp. nov., isolated from the International Space Station.</title>
        <authorList>
            <person name="Venkateswaran K."/>
            <person name="Simpson A."/>
        </authorList>
    </citation>
    <scope>NUCLEOTIDE SEQUENCE</scope>
    <source>
        <strain evidence="5">F6_2S_P_1</strain>
    </source>
</reference>
<name>A0ABT6TFE7_9BACL</name>
<feature type="region of interest" description="Disordered" evidence="3">
    <location>
        <begin position="1"/>
        <end position="89"/>
    </location>
</feature>
<feature type="transmembrane region" description="Helical" evidence="4">
    <location>
        <begin position="441"/>
        <end position="462"/>
    </location>
</feature>
<comment type="similarity">
    <text evidence="1">Belongs to the GerABKA family.</text>
</comment>
<evidence type="ECO:0000313" key="6">
    <source>
        <dbReference type="Proteomes" id="UP001161691"/>
    </source>
</evidence>
<feature type="compositionally biased region" description="Basic and acidic residues" evidence="3">
    <location>
        <begin position="47"/>
        <end position="89"/>
    </location>
</feature>
<keyword evidence="4" id="KW-0812">Transmembrane</keyword>
<organism evidence="5 6">
    <name type="scientific">Cohnella hashimotonis</name>
    <dbReference type="NCBI Taxonomy" id="2826895"/>
    <lineage>
        <taxon>Bacteria</taxon>
        <taxon>Bacillati</taxon>
        <taxon>Bacillota</taxon>
        <taxon>Bacilli</taxon>
        <taxon>Bacillales</taxon>
        <taxon>Paenibacillaceae</taxon>
        <taxon>Cohnella</taxon>
    </lineage>
</organism>